<proteinExistence type="predicted"/>
<evidence type="ECO:0000256" key="2">
    <source>
        <dbReference type="ARBA" id="ARBA00022516"/>
    </source>
</evidence>
<dbReference type="Gene3D" id="3.40.630.30">
    <property type="match status" value="1"/>
</dbReference>
<keyword evidence="2" id="KW-0444">Lipid biosynthesis</keyword>
<dbReference type="InterPro" id="IPR016181">
    <property type="entry name" value="Acyl_CoA_acyltransferase"/>
</dbReference>
<organism evidence="6 7">
    <name type="scientific">Dolichospermum flos-aquae CCAP 1403/13F</name>
    <dbReference type="NCBI Taxonomy" id="315271"/>
    <lineage>
        <taxon>Bacteria</taxon>
        <taxon>Bacillati</taxon>
        <taxon>Cyanobacteriota</taxon>
        <taxon>Cyanophyceae</taxon>
        <taxon>Nostocales</taxon>
        <taxon>Aphanizomenonaceae</taxon>
        <taxon>Dolichospermum</taxon>
    </lineage>
</organism>
<reference evidence="6 7" key="2">
    <citation type="submission" date="2020-04" db="EMBL/GenBank/DDBJ databases">
        <authorList>
            <person name="Fomenkov A."/>
            <person name="Anton B.P."/>
            <person name="Roberts R.J."/>
        </authorList>
    </citation>
    <scope>NUCLEOTIDE SEQUENCE [LARGE SCALE GENOMIC DNA]</scope>
    <source>
        <strain evidence="6 7">CCAP 1403/13f</strain>
    </source>
</reference>
<dbReference type="PANTHER" id="PTHR37323:SF1">
    <property type="entry name" value="L-ORNITHINE N(ALPHA)-ACYLTRANSFERASE"/>
    <property type="match status" value="1"/>
</dbReference>
<dbReference type="SUPFAM" id="SSF55729">
    <property type="entry name" value="Acyl-CoA N-acyltransferases (Nat)"/>
    <property type="match status" value="1"/>
</dbReference>
<evidence type="ECO:0000256" key="5">
    <source>
        <dbReference type="ARBA" id="ARBA00023315"/>
    </source>
</evidence>
<sequence length="262" mass="30231">MELSYRYNHYQLHPPDFPILQTDKYILRLAANPQELESIFQLRFEVFNLELGLGLSNSNIAQMDQDKFDQVCHHLLLIAKNTGETIGTYRMQTYTMAAQYLGFDAADIFDLHGIPDAVLQSSVEVGRACIAKKYRNSHTLLLLWKGLANYLLWTKQQYFFGCASLLTQSHREAACTFNYLKQNNFIHPHILVCPHAKYLIEIPQSYPEKSNISIPNIFQAYLNIGAKVCSLPAIDQQFKTIDFLVISNIADFTRWHYGMRLK</sequence>
<evidence type="ECO:0000256" key="3">
    <source>
        <dbReference type="ARBA" id="ARBA00022679"/>
    </source>
</evidence>
<dbReference type="PANTHER" id="PTHR37323">
    <property type="entry name" value="GCN5-RELATED N-ACETYLTRANSFERASE"/>
    <property type="match status" value="1"/>
</dbReference>
<dbReference type="Proteomes" id="UP000502433">
    <property type="component" value="Chromosome"/>
</dbReference>
<dbReference type="GO" id="GO:0006629">
    <property type="term" value="P:lipid metabolic process"/>
    <property type="evidence" value="ECO:0007669"/>
    <property type="project" value="UniProtKB-KW"/>
</dbReference>
<dbReference type="AlphaFoldDB" id="A0A6H2C2A7"/>
<evidence type="ECO:0000313" key="7">
    <source>
        <dbReference type="Proteomes" id="UP000502433"/>
    </source>
</evidence>
<keyword evidence="3 6" id="KW-0808">Transferase</keyword>
<accession>A0A6H2C2A7</accession>
<dbReference type="GO" id="GO:0016746">
    <property type="term" value="F:acyltransferase activity"/>
    <property type="evidence" value="ECO:0007669"/>
    <property type="project" value="UniProtKB-KW"/>
</dbReference>
<evidence type="ECO:0000256" key="1">
    <source>
        <dbReference type="ARBA" id="ARBA00005189"/>
    </source>
</evidence>
<evidence type="ECO:0000313" key="6">
    <source>
        <dbReference type="EMBL" id="QJB45089.1"/>
    </source>
</evidence>
<protein>
    <submittedName>
        <fullName evidence="6">GNAT family N-acetyltransferase</fullName>
    </submittedName>
</protein>
<evidence type="ECO:0000256" key="4">
    <source>
        <dbReference type="ARBA" id="ARBA00023098"/>
    </source>
</evidence>
<comment type="pathway">
    <text evidence="1">Lipid metabolism.</text>
</comment>
<dbReference type="RefSeq" id="WP_148760327.1">
    <property type="nucleotide sequence ID" value="NZ_CP051206.1"/>
</dbReference>
<dbReference type="KEGG" id="dfs:HGD76_13785"/>
<keyword evidence="4" id="KW-0443">Lipid metabolism</keyword>
<dbReference type="Pfam" id="PF13444">
    <property type="entry name" value="Acetyltransf_5"/>
    <property type="match status" value="1"/>
</dbReference>
<keyword evidence="5" id="KW-0012">Acyltransferase</keyword>
<reference evidence="6 7" key="1">
    <citation type="submission" date="2020-04" db="EMBL/GenBank/DDBJ databases">
        <title>Genome-Wide Identification of 5-Methylcytosine Sites in Bacterial Genomes By High-Throughput Sequencing of MspJI Restriction Fragments.</title>
        <authorList>
            <person name="Wu V."/>
        </authorList>
    </citation>
    <scope>NUCLEOTIDE SEQUENCE [LARGE SCALE GENOMIC DNA]</scope>
    <source>
        <strain evidence="6 7">CCAP 1403/13f</strain>
    </source>
</reference>
<name>A0A6H2C2A7_DOLFA</name>
<dbReference type="InterPro" id="IPR052351">
    <property type="entry name" value="Ornithine_N-alpha-AT"/>
</dbReference>
<dbReference type="EMBL" id="CP051206">
    <property type="protein sequence ID" value="QJB45089.1"/>
    <property type="molecule type" value="Genomic_DNA"/>
</dbReference>
<gene>
    <name evidence="6" type="ORF">HGD76_13785</name>
</gene>